<dbReference type="RefSeq" id="WP_151968822.1">
    <property type="nucleotide sequence ID" value="NZ_AP019860.1"/>
</dbReference>
<reference evidence="1 2" key="1">
    <citation type="submission" date="2019-08" db="EMBL/GenBank/DDBJ databases">
        <title>Complete genome sequence of Candidatus Uab amorphum.</title>
        <authorList>
            <person name="Shiratori T."/>
            <person name="Suzuki S."/>
            <person name="Kakizawa Y."/>
            <person name="Ishida K."/>
        </authorList>
    </citation>
    <scope>NUCLEOTIDE SEQUENCE [LARGE SCALE GENOMIC DNA]</scope>
    <source>
        <strain evidence="1 2">SRT547</strain>
    </source>
</reference>
<evidence type="ECO:0000313" key="1">
    <source>
        <dbReference type="EMBL" id="BBM84685.1"/>
    </source>
</evidence>
<name>A0A5S9IQ91_UABAM</name>
<organism evidence="1 2">
    <name type="scientific">Uabimicrobium amorphum</name>
    <dbReference type="NCBI Taxonomy" id="2596890"/>
    <lineage>
        <taxon>Bacteria</taxon>
        <taxon>Pseudomonadati</taxon>
        <taxon>Planctomycetota</taxon>
        <taxon>Candidatus Uabimicrobiia</taxon>
        <taxon>Candidatus Uabimicrobiales</taxon>
        <taxon>Candidatus Uabimicrobiaceae</taxon>
        <taxon>Candidatus Uabimicrobium</taxon>
    </lineage>
</organism>
<evidence type="ECO:0000313" key="2">
    <source>
        <dbReference type="Proteomes" id="UP000326354"/>
    </source>
</evidence>
<accession>A0A5S9IQ91</accession>
<protein>
    <submittedName>
        <fullName evidence="1">Uncharacterized protein</fullName>
    </submittedName>
</protein>
<dbReference type="AlphaFoldDB" id="A0A5S9IQ91"/>
<dbReference type="EMBL" id="AP019860">
    <property type="protein sequence ID" value="BBM84685.1"/>
    <property type="molecule type" value="Genomic_DNA"/>
</dbReference>
<dbReference type="Proteomes" id="UP000326354">
    <property type="component" value="Chromosome"/>
</dbReference>
<keyword evidence="2" id="KW-1185">Reference proteome</keyword>
<gene>
    <name evidence="1" type="ORF">UABAM_03046</name>
</gene>
<sequence length="96" mass="10793">MTTLPQVNTEKKLCPTCKSEANQISSGVLYDKLGCGICRETYRKHSAMGLAFLMFAEINIYDLQQKISSVLYHQVEIDLKITTKEGETVFASTKQL</sequence>
<proteinExistence type="predicted"/>
<dbReference type="KEGG" id="uam:UABAM_03046"/>